<proteinExistence type="predicted"/>
<protein>
    <submittedName>
        <fullName evidence="3">Uncharacterized protein</fullName>
    </submittedName>
</protein>
<evidence type="ECO:0000313" key="4">
    <source>
        <dbReference type="Proteomes" id="UP000233556"/>
    </source>
</evidence>
<name>A0A2I0TWB8_LIMLA</name>
<accession>A0A2I0TWB8</accession>
<feature type="transmembrane region" description="Helical" evidence="2">
    <location>
        <begin position="25"/>
        <end position="43"/>
    </location>
</feature>
<keyword evidence="2" id="KW-1133">Transmembrane helix</keyword>
<dbReference type="Proteomes" id="UP000233556">
    <property type="component" value="Unassembled WGS sequence"/>
</dbReference>
<reference evidence="4" key="2">
    <citation type="submission" date="2017-12" db="EMBL/GenBank/DDBJ databases">
        <title>Genome sequence of the Bar-tailed Godwit (Limosa lapponica baueri).</title>
        <authorList>
            <person name="Lima N.C.B."/>
            <person name="Parody-Merino A.M."/>
            <person name="Battley P.F."/>
            <person name="Fidler A.E."/>
            <person name="Prosdocimi F."/>
        </authorList>
    </citation>
    <scope>NUCLEOTIDE SEQUENCE [LARGE SCALE GENOMIC DNA]</scope>
</reference>
<dbReference type="EMBL" id="KZ506866">
    <property type="protein sequence ID" value="PKU38091.1"/>
    <property type="molecule type" value="Genomic_DNA"/>
</dbReference>
<evidence type="ECO:0000313" key="3">
    <source>
        <dbReference type="EMBL" id="PKU38091.1"/>
    </source>
</evidence>
<gene>
    <name evidence="3" type="ORF">llap_11606</name>
</gene>
<keyword evidence="2" id="KW-0812">Transmembrane</keyword>
<evidence type="ECO:0000256" key="1">
    <source>
        <dbReference type="SAM" id="MobiDB-lite"/>
    </source>
</evidence>
<feature type="region of interest" description="Disordered" evidence="1">
    <location>
        <begin position="201"/>
        <end position="221"/>
    </location>
</feature>
<evidence type="ECO:0000256" key="2">
    <source>
        <dbReference type="SAM" id="Phobius"/>
    </source>
</evidence>
<dbReference type="AlphaFoldDB" id="A0A2I0TWB8"/>
<organism evidence="3 4">
    <name type="scientific">Limosa lapponica baueri</name>
    <dbReference type="NCBI Taxonomy" id="1758121"/>
    <lineage>
        <taxon>Eukaryota</taxon>
        <taxon>Metazoa</taxon>
        <taxon>Chordata</taxon>
        <taxon>Craniata</taxon>
        <taxon>Vertebrata</taxon>
        <taxon>Euteleostomi</taxon>
        <taxon>Archelosauria</taxon>
        <taxon>Archosauria</taxon>
        <taxon>Dinosauria</taxon>
        <taxon>Saurischia</taxon>
        <taxon>Theropoda</taxon>
        <taxon>Coelurosauria</taxon>
        <taxon>Aves</taxon>
        <taxon>Neognathae</taxon>
        <taxon>Neoaves</taxon>
        <taxon>Charadriiformes</taxon>
        <taxon>Scolopacidae</taxon>
        <taxon>Limosa</taxon>
    </lineage>
</organism>
<reference evidence="4" key="1">
    <citation type="submission" date="2017-11" db="EMBL/GenBank/DDBJ databases">
        <authorList>
            <person name="Lima N.C."/>
            <person name="Parody-Merino A.M."/>
            <person name="Battley P.F."/>
            <person name="Fidler A.E."/>
            <person name="Prosdocimi F."/>
        </authorList>
    </citation>
    <scope>NUCLEOTIDE SEQUENCE [LARGE SCALE GENOMIC DNA]</scope>
</reference>
<keyword evidence="2" id="KW-0472">Membrane</keyword>
<sequence>MDENKSVLMLRGLQWDHCQIRTSRALLGAIVMPVSFLLTWILVLTKVEKLREECGFSGYVMLPKPKSPVRWGLEKVTALEEPASEPTANQTRCRATKIHPAVGGFGTGAYEIQGCQVSSRDPSAPVGKRLDTGDSAESSVEDFVAYKFLSRKSGFTWTEVKLNKCKCPATYLSLITRMGGALAPDGLIELVGETPLTQPLLRTSSSGYKPPPKLSSDVVRGSRNATSQVSASLAATTANKQQLFEAEAEERVPCIILEIQWTWLALRL</sequence>
<keyword evidence="4" id="KW-1185">Reference proteome</keyword>